<proteinExistence type="predicted"/>
<dbReference type="AlphaFoldDB" id="A0A0D3FVV6"/>
<feature type="transmembrane region" description="Helical" evidence="1">
    <location>
        <begin position="110"/>
        <end position="129"/>
    </location>
</feature>
<organism evidence="2">
    <name type="scientific">Oryza barthii</name>
    <dbReference type="NCBI Taxonomy" id="65489"/>
    <lineage>
        <taxon>Eukaryota</taxon>
        <taxon>Viridiplantae</taxon>
        <taxon>Streptophyta</taxon>
        <taxon>Embryophyta</taxon>
        <taxon>Tracheophyta</taxon>
        <taxon>Spermatophyta</taxon>
        <taxon>Magnoliopsida</taxon>
        <taxon>Liliopsida</taxon>
        <taxon>Poales</taxon>
        <taxon>Poaceae</taxon>
        <taxon>BOP clade</taxon>
        <taxon>Oryzoideae</taxon>
        <taxon>Oryzeae</taxon>
        <taxon>Oryzinae</taxon>
        <taxon>Oryza</taxon>
    </lineage>
</organism>
<dbReference type="Proteomes" id="UP000026960">
    <property type="component" value="Chromosome 4"/>
</dbReference>
<evidence type="ECO:0000313" key="2">
    <source>
        <dbReference type="EnsemblPlants" id="OBART04G12660.1"/>
    </source>
</evidence>
<dbReference type="EnsemblPlants" id="OBART04G12660.1">
    <property type="protein sequence ID" value="OBART04G12660.1"/>
    <property type="gene ID" value="OBART04G12660"/>
</dbReference>
<dbReference type="PROSITE" id="PS51257">
    <property type="entry name" value="PROKAR_LIPOPROTEIN"/>
    <property type="match status" value="1"/>
</dbReference>
<protein>
    <submittedName>
        <fullName evidence="2">Uncharacterized protein</fullName>
    </submittedName>
</protein>
<sequence>MVARHRHTCSSSSSASFLELEQLLLSSFAISCTGKNLPATTASASLVATLSAHRLAMAFSRSMPSESRATRWLTVSRSRPSTYVPLAAVSSCSCSRSSDPVVDRRRRRRLAAGLASTAAAAAAFVFVTFRFSAMGQSAMAAGPTRRPKSRRCAATATEAAAAAPHATTRHAREAFRTALATLSFLATFPWLRLMARRMDEYLSWIRRKLLRVAASLNGLLRTAASGAVVAAAATLSETMVARKLSMDR</sequence>
<feature type="transmembrane region" description="Helical" evidence="1">
    <location>
        <begin position="174"/>
        <end position="191"/>
    </location>
</feature>
<keyword evidence="3" id="KW-1185">Reference proteome</keyword>
<dbReference type="PaxDb" id="65489-OBART04G12660.1"/>
<reference evidence="2" key="2">
    <citation type="submission" date="2015-03" db="UniProtKB">
        <authorList>
            <consortium name="EnsemblPlants"/>
        </authorList>
    </citation>
    <scope>IDENTIFICATION</scope>
</reference>
<evidence type="ECO:0000313" key="3">
    <source>
        <dbReference type="Proteomes" id="UP000026960"/>
    </source>
</evidence>
<dbReference type="Gramene" id="OBART04G12660.1">
    <property type="protein sequence ID" value="OBART04G12660.1"/>
    <property type="gene ID" value="OBART04G12660"/>
</dbReference>
<name>A0A0D3FVV6_9ORYZ</name>
<keyword evidence="1" id="KW-1133">Transmembrane helix</keyword>
<keyword evidence="1" id="KW-0812">Transmembrane</keyword>
<accession>A0A0D3FVV6</accession>
<reference evidence="2" key="1">
    <citation type="journal article" date="2009" name="Rice">
        <title>De Novo Next Generation Sequencing of Plant Genomes.</title>
        <authorList>
            <person name="Rounsley S."/>
            <person name="Marri P.R."/>
            <person name="Yu Y."/>
            <person name="He R."/>
            <person name="Sisneros N."/>
            <person name="Goicoechea J.L."/>
            <person name="Lee S.J."/>
            <person name="Angelova A."/>
            <person name="Kudrna D."/>
            <person name="Luo M."/>
            <person name="Affourtit J."/>
            <person name="Desany B."/>
            <person name="Knight J."/>
            <person name="Niazi F."/>
            <person name="Egholm M."/>
            <person name="Wing R.A."/>
        </authorList>
    </citation>
    <scope>NUCLEOTIDE SEQUENCE [LARGE SCALE GENOMIC DNA]</scope>
    <source>
        <strain evidence="2">cv. IRGC 105608</strain>
    </source>
</reference>
<dbReference type="HOGENOM" id="CLU_1121555_0_0_1"/>
<evidence type="ECO:0000256" key="1">
    <source>
        <dbReference type="SAM" id="Phobius"/>
    </source>
</evidence>
<keyword evidence="1" id="KW-0472">Membrane</keyword>
<feature type="transmembrane region" description="Helical" evidence="1">
    <location>
        <begin position="212"/>
        <end position="235"/>
    </location>
</feature>